<evidence type="ECO:0000256" key="1">
    <source>
        <dbReference type="ARBA" id="ARBA00008668"/>
    </source>
</evidence>
<protein>
    <submittedName>
        <fullName evidence="3">GDSL lipase/esterase</fullName>
    </submittedName>
</protein>
<sequence>MNTMSIMLILSLALTPFVVQAYDINKLRQLAAENNVTCMLVFGDSSVDPGNNNHLTTDSKGNFPPYGEDFLNHQATGRLSNGKLAPDLIAEVFGYKRIIPGFLDLALKKEDVEHGASFASASSGYDDLTANLSNVLTLSRQLKYFQHYKIHLRQLMGVEEADKKISNAMFLLSMGSNDFVMHSLGARRLVVVGLPPLGCMPLIRTIKGTTNCVDSYNQAAFSFNSKIKAKLEANKATLGNIPPKISFVETGKGCCGTGTIEYADTCKGQATCPDRSKYIFWDAFHPTEKMYKILVDEALETIGDILVP</sequence>
<dbReference type="InterPro" id="IPR001087">
    <property type="entry name" value="GDSL"/>
</dbReference>
<evidence type="ECO:0000313" key="4">
    <source>
        <dbReference type="Proteomes" id="UP001370490"/>
    </source>
</evidence>
<comment type="caution">
    <text evidence="3">The sequence shown here is derived from an EMBL/GenBank/DDBJ whole genome shotgun (WGS) entry which is preliminary data.</text>
</comment>
<reference evidence="3 4" key="1">
    <citation type="submission" date="2023-12" db="EMBL/GenBank/DDBJ databases">
        <title>A high-quality genome assembly for Dillenia turbinata (Dilleniales).</title>
        <authorList>
            <person name="Chanderbali A."/>
        </authorList>
    </citation>
    <scope>NUCLEOTIDE SEQUENCE [LARGE SCALE GENOMIC DNA]</scope>
    <source>
        <strain evidence="3">LSX21</strain>
        <tissue evidence="3">Leaf</tissue>
    </source>
</reference>
<dbReference type="Pfam" id="PF00657">
    <property type="entry name" value="Lipase_GDSL"/>
    <property type="match status" value="2"/>
</dbReference>
<feature type="signal peptide" evidence="2">
    <location>
        <begin position="1"/>
        <end position="21"/>
    </location>
</feature>
<proteinExistence type="inferred from homology"/>
<comment type="similarity">
    <text evidence="1">Belongs to the 'GDSL' lipolytic enzyme family.</text>
</comment>
<dbReference type="PANTHER" id="PTHR45642:SF7">
    <property type="entry name" value="GDSL ESTERASE_LIPASE"/>
    <property type="match status" value="1"/>
</dbReference>
<dbReference type="AlphaFoldDB" id="A0AAN8ZCC7"/>
<keyword evidence="4" id="KW-1185">Reference proteome</keyword>
<organism evidence="3 4">
    <name type="scientific">Dillenia turbinata</name>
    <dbReference type="NCBI Taxonomy" id="194707"/>
    <lineage>
        <taxon>Eukaryota</taxon>
        <taxon>Viridiplantae</taxon>
        <taxon>Streptophyta</taxon>
        <taxon>Embryophyta</taxon>
        <taxon>Tracheophyta</taxon>
        <taxon>Spermatophyta</taxon>
        <taxon>Magnoliopsida</taxon>
        <taxon>eudicotyledons</taxon>
        <taxon>Gunneridae</taxon>
        <taxon>Pentapetalae</taxon>
        <taxon>Dilleniales</taxon>
        <taxon>Dilleniaceae</taxon>
        <taxon>Dillenia</taxon>
    </lineage>
</organism>
<dbReference type="Gene3D" id="3.40.50.1110">
    <property type="entry name" value="SGNH hydrolase"/>
    <property type="match status" value="2"/>
</dbReference>
<accession>A0AAN8ZCC7</accession>
<dbReference type="InterPro" id="IPR036514">
    <property type="entry name" value="SGNH_hydro_sf"/>
</dbReference>
<gene>
    <name evidence="3" type="ORF">RJ641_002266</name>
</gene>
<name>A0AAN8ZCC7_9MAGN</name>
<dbReference type="InterPro" id="IPR050592">
    <property type="entry name" value="GDSL_lipolytic_enzyme"/>
</dbReference>
<dbReference type="PANTHER" id="PTHR45642">
    <property type="entry name" value="GDSL ESTERASE/LIPASE EXL3"/>
    <property type="match status" value="1"/>
</dbReference>
<dbReference type="InterPro" id="IPR035669">
    <property type="entry name" value="SGNH_plant_lipase-like"/>
</dbReference>
<dbReference type="SUPFAM" id="SSF52266">
    <property type="entry name" value="SGNH hydrolase"/>
    <property type="match status" value="1"/>
</dbReference>
<keyword evidence="2" id="KW-0732">Signal</keyword>
<evidence type="ECO:0000313" key="3">
    <source>
        <dbReference type="EMBL" id="KAK6932642.1"/>
    </source>
</evidence>
<evidence type="ECO:0000256" key="2">
    <source>
        <dbReference type="SAM" id="SignalP"/>
    </source>
</evidence>
<feature type="chain" id="PRO_5043055897" evidence="2">
    <location>
        <begin position="22"/>
        <end position="308"/>
    </location>
</feature>
<dbReference type="EMBL" id="JBAMMX010000010">
    <property type="protein sequence ID" value="KAK6932642.1"/>
    <property type="molecule type" value="Genomic_DNA"/>
</dbReference>
<dbReference type="Proteomes" id="UP001370490">
    <property type="component" value="Unassembled WGS sequence"/>
</dbReference>
<dbReference type="GO" id="GO:0016788">
    <property type="term" value="F:hydrolase activity, acting on ester bonds"/>
    <property type="evidence" value="ECO:0007669"/>
    <property type="project" value="InterPro"/>
</dbReference>
<dbReference type="CDD" id="cd01837">
    <property type="entry name" value="SGNH_plant_lipase_like"/>
    <property type="match status" value="1"/>
</dbReference>